<proteinExistence type="predicted"/>
<dbReference type="NCBIfam" id="TIGR01509">
    <property type="entry name" value="HAD-SF-IA-v3"/>
    <property type="match status" value="1"/>
</dbReference>
<dbReference type="Pfam" id="PF00702">
    <property type="entry name" value="Hydrolase"/>
    <property type="match status" value="1"/>
</dbReference>
<dbReference type="PANTHER" id="PTHR12725:SF117">
    <property type="entry name" value="HALOACID DEHALOGENASE-LIKE HYDROLASE"/>
    <property type="match status" value="1"/>
</dbReference>
<dbReference type="STRING" id="1123272.SAMN02745824_0778"/>
<dbReference type="OrthoDB" id="9803141at2"/>
<organism evidence="1 2">
    <name type="scientific">Parasphingorhabdus marina DSM 22363</name>
    <dbReference type="NCBI Taxonomy" id="1123272"/>
    <lineage>
        <taxon>Bacteria</taxon>
        <taxon>Pseudomonadati</taxon>
        <taxon>Pseudomonadota</taxon>
        <taxon>Alphaproteobacteria</taxon>
        <taxon>Sphingomonadales</taxon>
        <taxon>Sphingomonadaceae</taxon>
        <taxon>Parasphingorhabdus</taxon>
    </lineage>
</organism>
<dbReference type="Gene3D" id="3.40.50.1000">
    <property type="entry name" value="HAD superfamily/HAD-like"/>
    <property type="match status" value="1"/>
</dbReference>
<accession>A0A1N6CQV1</accession>
<dbReference type="Proteomes" id="UP000185192">
    <property type="component" value="Unassembled WGS sequence"/>
</dbReference>
<dbReference type="InterPro" id="IPR036412">
    <property type="entry name" value="HAD-like_sf"/>
</dbReference>
<reference evidence="2" key="1">
    <citation type="submission" date="2016-11" db="EMBL/GenBank/DDBJ databases">
        <authorList>
            <person name="Varghese N."/>
            <person name="Submissions S."/>
        </authorList>
    </citation>
    <scope>NUCLEOTIDE SEQUENCE [LARGE SCALE GENOMIC DNA]</scope>
    <source>
        <strain evidence="2">DSM 22363</strain>
    </source>
</reference>
<dbReference type="AlphaFoldDB" id="A0A1N6CQV1"/>
<dbReference type="NCBIfam" id="TIGR01993">
    <property type="entry name" value="Pyr-5-nucltdase"/>
    <property type="match status" value="1"/>
</dbReference>
<protein>
    <submittedName>
        <fullName evidence="1">Putative hydrolase of the HAD superfamily</fullName>
    </submittedName>
</protein>
<name>A0A1N6CQV1_9SPHN</name>
<dbReference type="InterPro" id="IPR023214">
    <property type="entry name" value="HAD_sf"/>
</dbReference>
<dbReference type="EMBL" id="FSQW01000001">
    <property type="protein sequence ID" value="SIN60951.1"/>
    <property type="molecule type" value="Genomic_DNA"/>
</dbReference>
<evidence type="ECO:0000313" key="1">
    <source>
        <dbReference type="EMBL" id="SIN60951.1"/>
    </source>
</evidence>
<keyword evidence="1" id="KW-0378">Hydrolase</keyword>
<dbReference type="InterPro" id="IPR010237">
    <property type="entry name" value="Pyr-5-nucltdase"/>
</dbReference>
<gene>
    <name evidence="1" type="ORF">SAMN02745824_0778</name>
</gene>
<dbReference type="InterPro" id="IPR006439">
    <property type="entry name" value="HAD-SF_hydro_IA"/>
</dbReference>
<dbReference type="Gene3D" id="1.10.150.450">
    <property type="match status" value="1"/>
</dbReference>
<dbReference type="RefSeq" id="WP_074203801.1">
    <property type="nucleotide sequence ID" value="NZ_FSQW01000001.1"/>
</dbReference>
<dbReference type="SFLD" id="SFLDG01129">
    <property type="entry name" value="C1.5:_HAD__Beta-PGM__Phosphata"/>
    <property type="match status" value="1"/>
</dbReference>
<evidence type="ECO:0000313" key="2">
    <source>
        <dbReference type="Proteomes" id="UP000185192"/>
    </source>
</evidence>
<dbReference type="PRINTS" id="PR00413">
    <property type="entry name" value="HADHALOGNASE"/>
</dbReference>
<dbReference type="SFLD" id="SFLDG01132">
    <property type="entry name" value="C1.5.3:_5'-Nucleotidase_Like"/>
    <property type="match status" value="1"/>
</dbReference>
<keyword evidence="2" id="KW-1185">Reference proteome</keyword>
<dbReference type="GO" id="GO:0016787">
    <property type="term" value="F:hydrolase activity"/>
    <property type="evidence" value="ECO:0007669"/>
    <property type="project" value="UniProtKB-KW"/>
</dbReference>
<sequence length="227" mass="25913">MTPDHSHINHWIFDLDNVLYPAECDLFALIDVKMGEYVARLLDVDRDQARIVQKRYFHDHGTTLAGLMYHHGTDPHDFLHKVHDIDMSRLTPAPRLRQAISDLPGEKLVFTNGDRDYAERVLKHRGLDGLFDQIHDVLACDLVPKPERAAYQSLVETTGINPEQSLFVEDMARNLRPAKELGMTTVWVNTGSEWGARDHAPDFIDHEINDLERWMTGPDINKGTGPT</sequence>
<dbReference type="SFLD" id="SFLDS00003">
    <property type="entry name" value="Haloacid_Dehalogenase"/>
    <property type="match status" value="1"/>
</dbReference>
<dbReference type="SUPFAM" id="SSF56784">
    <property type="entry name" value="HAD-like"/>
    <property type="match status" value="1"/>
</dbReference>
<dbReference type="PANTHER" id="PTHR12725">
    <property type="entry name" value="HALOACID DEHALOGENASE-LIKE HYDROLASE"/>
    <property type="match status" value="1"/>
</dbReference>